<dbReference type="FunFam" id="3.40.50.10090:FF:000003">
    <property type="entry name" value="uroporphyrinogen-III synthase"/>
    <property type="match status" value="1"/>
</dbReference>
<evidence type="ECO:0000256" key="9">
    <source>
        <dbReference type="ARBA" id="ARBA00040167"/>
    </source>
</evidence>
<comment type="catalytic activity">
    <reaction evidence="10">
        <text>hydroxymethylbilane = uroporphyrinogen III + H2O</text>
        <dbReference type="Rhea" id="RHEA:18965"/>
        <dbReference type="ChEBI" id="CHEBI:15377"/>
        <dbReference type="ChEBI" id="CHEBI:57308"/>
        <dbReference type="ChEBI" id="CHEBI:57845"/>
        <dbReference type="EC" id="4.2.1.75"/>
    </reaction>
</comment>
<evidence type="ECO:0000256" key="2">
    <source>
        <dbReference type="ARBA" id="ARBA00008133"/>
    </source>
</evidence>
<name>A0A9Q0YRI1_HOLLE</name>
<evidence type="ECO:0000256" key="11">
    <source>
        <dbReference type="ARBA" id="ARBA00060039"/>
    </source>
</evidence>
<evidence type="ECO:0000256" key="10">
    <source>
        <dbReference type="ARBA" id="ARBA00048617"/>
    </source>
</evidence>
<evidence type="ECO:0000313" key="13">
    <source>
        <dbReference type="EMBL" id="KAJ8025349.1"/>
    </source>
</evidence>
<dbReference type="Proteomes" id="UP001152320">
    <property type="component" value="Chromosome 17"/>
</dbReference>
<evidence type="ECO:0000256" key="4">
    <source>
        <dbReference type="ARBA" id="ARBA00023133"/>
    </source>
</evidence>
<evidence type="ECO:0000256" key="1">
    <source>
        <dbReference type="ARBA" id="ARBA00004772"/>
    </source>
</evidence>
<dbReference type="PANTHER" id="PTHR12390">
    <property type="entry name" value="UROPORPHYRINOGEN III SYNTHASE"/>
    <property type="match status" value="1"/>
</dbReference>
<dbReference type="OrthoDB" id="5595751at2759"/>
<evidence type="ECO:0000256" key="5">
    <source>
        <dbReference type="ARBA" id="ARBA00023239"/>
    </source>
</evidence>
<dbReference type="InterPro" id="IPR003754">
    <property type="entry name" value="4pyrrol_synth_uPrphyn_synth"/>
</dbReference>
<accession>A0A9Q0YRI1</accession>
<dbReference type="GO" id="GO:0005829">
    <property type="term" value="C:cytosol"/>
    <property type="evidence" value="ECO:0007669"/>
    <property type="project" value="TreeGrafter"/>
</dbReference>
<dbReference type="Gene3D" id="3.40.50.10090">
    <property type="match status" value="2"/>
</dbReference>
<evidence type="ECO:0000256" key="3">
    <source>
        <dbReference type="ARBA" id="ARBA00013109"/>
    </source>
</evidence>
<dbReference type="SUPFAM" id="SSF69618">
    <property type="entry name" value="HemD-like"/>
    <property type="match status" value="1"/>
</dbReference>
<dbReference type="InterPro" id="IPR036108">
    <property type="entry name" value="4pyrrol_syn_uPrphyn_synt_sf"/>
</dbReference>
<dbReference type="GO" id="GO:0006785">
    <property type="term" value="P:heme B biosynthetic process"/>
    <property type="evidence" value="ECO:0007669"/>
    <property type="project" value="UniProtKB-ARBA"/>
</dbReference>
<dbReference type="PANTHER" id="PTHR12390:SF0">
    <property type="entry name" value="UROPORPHYRINOGEN-III SYNTHASE"/>
    <property type="match status" value="1"/>
</dbReference>
<evidence type="ECO:0000256" key="7">
    <source>
        <dbReference type="ARBA" id="ARBA00031702"/>
    </source>
</evidence>
<evidence type="ECO:0000256" key="8">
    <source>
        <dbReference type="ARBA" id="ARBA00032649"/>
    </source>
</evidence>
<sequence>MKVLLLRSIPENSKVDKYQEVFSADDIGCESVSPIGFEFFNLRELYQCIQKPNDFSGIIFSSPRTVLSVKLCIEEHSSLNEWQTSLQDTWASLPAFSVGTSTASEAHSLGFKTVGDDSGNAENLVQVILEKVQPKQAPLLFPCGTMRRDVIPYALKDKNISFTPCTVYKTCPEPHLKENLQKYLQENGLPHAVVFFSPSGVKFAEAVLKELKIIPSEQCQYFAIGSTTEKAMLDHGMDISGIAEKPSPESLLKCITESGMMESRKHPDVVQEKLC</sequence>
<dbReference type="AlphaFoldDB" id="A0A9Q0YRI1"/>
<dbReference type="GO" id="GO:0004852">
    <property type="term" value="F:uroporphyrinogen-III synthase activity"/>
    <property type="evidence" value="ECO:0007669"/>
    <property type="project" value="UniProtKB-EC"/>
</dbReference>
<keyword evidence="14" id="KW-1185">Reference proteome</keyword>
<comment type="caution">
    <text evidence="13">The sequence shown here is derived from an EMBL/GenBank/DDBJ whole genome shotgun (WGS) entry which is preliminary data.</text>
</comment>
<keyword evidence="5" id="KW-0456">Lyase</keyword>
<keyword evidence="6" id="KW-0627">Porphyrin biosynthesis</keyword>
<comment type="similarity">
    <text evidence="2">Belongs to the uroporphyrinogen-III synthase family.</text>
</comment>
<dbReference type="EC" id="4.2.1.75" evidence="3"/>
<feature type="domain" description="Tetrapyrrole biosynthesis uroporphyrinogen III synthase" evidence="12">
    <location>
        <begin position="42"/>
        <end position="252"/>
    </location>
</feature>
<evidence type="ECO:0000313" key="14">
    <source>
        <dbReference type="Proteomes" id="UP001152320"/>
    </source>
</evidence>
<gene>
    <name evidence="13" type="ORF">HOLleu_32884</name>
</gene>
<evidence type="ECO:0000259" key="12">
    <source>
        <dbReference type="Pfam" id="PF02602"/>
    </source>
</evidence>
<dbReference type="CDD" id="cd06578">
    <property type="entry name" value="HemD"/>
    <property type="match status" value="1"/>
</dbReference>
<dbReference type="GO" id="GO:0006780">
    <property type="term" value="P:uroporphyrinogen III biosynthetic process"/>
    <property type="evidence" value="ECO:0007669"/>
    <property type="project" value="InterPro"/>
</dbReference>
<reference evidence="13" key="1">
    <citation type="submission" date="2021-10" db="EMBL/GenBank/DDBJ databases">
        <title>Tropical sea cucumber genome reveals ecological adaptation and Cuvierian tubules defense mechanism.</title>
        <authorList>
            <person name="Chen T."/>
        </authorList>
    </citation>
    <scope>NUCLEOTIDE SEQUENCE</scope>
    <source>
        <strain evidence="13">Nanhai2018</strain>
        <tissue evidence="13">Muscle</tissue>
    </source>
</reference>
<proteinExistence type="inferred from homology"/>
<protein>
    <recommendedName>
        <fullName evidence="9">Uroporphyrinogen-III synthase</fullName>
        <ecNumber evidence="3">4.2.1.75</ecNumber>
    </recommendedName>
    <alternativeName>
        <fullName evidence="8">Hydroxymethylbilane hydrolyase [cyclizing]</fullName>
    </alternativeName>
    <alternativeName>
        <fullName evidence="7">Uroporphyrinogen-III cosynthase</fullName>
    </alternativeName>
</protein>
<dbReference type="EMBL" id="JAIZAY010000017">
    <property type="protein sequence ID" value="KAJ8025349.1"/>
    <property type="molecule type" value="Genomic_DNA"/>
</dbReference>
<dbReference type="InterPro" id="IPR039793">
    <property type="entry name" value="UROS/Hem4"/>
</dbReference>
<comment type="function">
    <text evidence="11">Catalyzes cyclization of the linear tetrapyrrole, hydroxymethylbilane, to the macrocyclic uroporphyrinogen III, the branch point for the various sub-pathways leading to the wide diversity of porphyrins. Porphyrins act as cofactors for a multitude of enzymes that perform a variety of processes within the cell such as methionine synthesis (vitamin B12) or oxygen transport (heme).</text>
</comment>
<keyword evidence="4" id="KW-0350">Heme biosynthesis</keyword>
<comment type="pathway">
    <text evidence="1">Porphyrin-containing compound metabolism; protoporphyrin-IX biosynthesis; coproporphyrinogen-III from 5-aminolevulinate: step 3/4.</text>
</comment>
<evidence type="ECO:0000256" key="6">
    <source>
        <dbReference type="ARBA" id="ARBA00023244"/>
    </source>
</evidence>
<dbReference type="Pfam" id="PF02602">
    <property type="entry name" value="HEM4"/>
    <property type="match status" value="1"/>
</dbReference>
<organism evidence="13 14">
    <name type="scientific">Holothuria leucospilota</name>
    <name type="common">Black long sea cucumber</name>
    <name type="synonym">Mertensiothuria leucospilota</name>
    <dbReference type="NCBI Taxonomy" id="206669"/>
    <lineage>
        <taxon>Eukaryota</taxon>
        <taxon>Metazoa</taxon>
        <taxon>Echinodermata</taxon>
        <taxon>Eleutherozoa</taxon>
        <taxon>Echinozoa</taxon>
        <taxon>Holothuroidea</taxon>
        <taxon>Aspidochirotacea</taxon>
        <taxon>Aspidochirotida</taxon>
        <taxon>Holothuriidae</taxon>
        <taxon>Holothuria</taxon>
    </lineage>
</organism>